<keyword evidence="2" id="KW-1185">Reference proteome</keyword>
<reference evidence="1" key="1">
    <citation type="submission" date="2022-04" db="EMBL/GenBank/DDBJ databases">
        <title>Genome of the entomopathogenic fungus Entomophthora muscae.</title>
        <authorList>
            <person name="Elya C."/>
            <person name="Lovett B.R."/>
            <person name="Lee E."/>
            <person name="Macias A.M."/>
            <person name="Hajek A.E."/>
            <person name="De Bivort B.L."/>
            <person name="Kasson M.T."/>
            <person name="De Fine Licht H.H."/>
            <person name="Stajich J.E."/>
        </authorList>
    </citation>
    <scope>NUCLEOTIDE SEQUENCE</scope>
    <source>
        <strain evidence="1">Berkeley</strain>
    </source>
</reference>
<dbReference type="Proteomes" id="UP001165960">
    <property type="component" value="Unassembled WGS sequence"/>
</dbReference>
<organism evidence="1 2">
    <name type="scientific">Entomophthora muscae</name>
    <dbReference type="NCBI Taxonomy" id="34485"/>
    <lineage>
        <taxon>Eukaryota</taxon>
        <taxon>Fungi</taxon>
        <taxon>Fungi incertae sedis</taxon>
        <taxon>Zoopagomycota</taxon>
        <taxon>Entomophthoromycotina</taxon>
        <taxon>Entomophthoromycetes</taxon>
        <taxon>Entomophthorales</taxon>
        <taxon>Entomophthoraceae</taxon>
        <taxon>Entomophthora</taxon>
    </lineage>
</organism>
<evidence type="ECO:0000313" key="1">
    <source>
        <dbReference type="EMBL" id="KAJ9071840.1"/>
    </source>
</evidence>
<gene>
    <name evidence="1" type="ORF">DSO57_1033168</name>
</gene>
<dbReference type="EMBL" id="QTSX02003098">
    <property type="protein sequence ID" value="KAJ9071840.1"/>
    <property type="molecule type" value="Genomic_DNA"/>
</dbReference>
<name>A0ACC2TB68_9FUNG</name>
<protein>
    <submittedName>
        <fullName evidence="1">Uncharacterized protein</fullName>
    </submittedName>
</protein>
<accession>A0ACC2TB68</accession>
<proteinExistence type="predicted"/>
<sequence length="66" mass="7021">MIWISPPGIRKSAQTNSHLQDQASNLKSNITSAGYKATRPESASGGYRIQPSLEDSIGATENSATE</sequence>
<evidence type="ECO:0000313" key="2">
    <source>
        <dbReference type="Proteomes" id="UP001165960"/>
    </source>
</evidence>
<comment type="caution">
    <text evidence="1">The sequence shown here is derived from an EMBL/GenBank/DDBJ whole genome shotgun (WGS) entry which is preliminary data.</text>
</comment>